<dbReference type="Gene3D" id="2.70.70.10">
    <property type="entry name" value="Glucose Permease (Domain IIA)"/>
    <property type="match status" value="1"/>
</dbReference>
<organism evidence="4 5">
    <name type="scientific">Siphonobacter aquaeclarae</name>
    <dbReference type="NCBI Taxonomy" id="563176"/>
    <lineage>
        <taxon>Bacteria</taxon>
        <taxon>Pseudomonadati</taxon>
        <taxon>Bacteroidota</taxon>
        <taxon>Cytophagia</taxon>
        <taxon>Cytophagales</taxon>
        <taxon>Cytophagaceae</taxon>
        <taxon>Siphonobacter</taxon>
    </lineage>
</organism>
<dbReference type="STRING" id="563176.SAMN04488090_3928"/>
<dbReference type="GO" id="GO:0004222">
    <property type="term" value="F:metalloendopeptidase activity"/>
    <property type="evidence" value="ECO:0007669"/>
    <property type="project" value="TreeGrafter"/>
</dbReference>
<dbReference type="AlphaFoldDB" id="A0A1G9V1P0"/>
<sequence length="542" mass="60465">MPFSVFRIPARLLRDGLLVVLLCCVLPQAFAQKGKKKAATHQPAKKASSVKQKGASQKEANSKKEVKKKEAPAQKKEPAKPQPRRSATRRRTSDEDELSTRQSRTQLEAEKRRNQERISEINQVLDKTTTEKKASLTELKALNSKIETKSRQIELLSEDLDLLNVEMKELNVVTGKLTKDLQNLKKEYASMIYAASKTTNTYSKLSFLFSANSFNSLVMRYQYLRQYTEAREMQVRHIEEVRGQLVSKQHTIKYKQYRKKEVLTAQVTENKNLENVKVRQAAVVNELSKQETDLKSELAERTKAINRLDNMITRIIEREIRRATLEREERARKERLARQQAEEREAARARAAEAASRVTSEKAKPDEPTAVEKAAAASENTGNEAVVRSSESTRSRAAIAAAPEAEAGASFGSSRGRLPWPVRSGYISEHFGLNSPMPGITTRNLGVDIATNPGEPVRAVYDGIVRGVSSMTGVGTVVIIQHGEYFTIYAKLASAAVSEGQRIKAREPIGTAMADKDGGAEINFQVWKGNGKLNPESWLAGK</sequence>
<feature type="compositionally biased region" description="Basic and acidic residues" evidence="2">
    <location>
        <begin position="336"/>
        <end position="351"/>
    </location>
</feature>
<dbReference type="PANTHER" id="PTHR21666">
    <property type="entry name" value="PEPTIDASE-RELATED"/>
    <property type="match status" value="1"/>
</dbReference>
<evidence type="ECO:0000313" key="5">
    <source>
        <dbReference type="Proteomes" id="UP000198901"/>
    </source>
</evidence>
<evidence type="ECO:0000256" key="2">
    <source>
        <dbReference type="SAM" id="MobiDB-lite"/>
    </source>
</evidence>
<keyword evidence="4" id="KW-0378">Hydrolase</keyword>
<dbReference type="CDD" id="cd12797">
    <property type="entry name" value="M23_peptidase"/>
    <property type="match status" value="1"/>
</dbReference>
<accession>A0A1G9V1P0</accession>
<dbReference type="EMBL" id="FNGS01000008">
    <property type="protein sequence ID" value="SDM65957.1"/>
    <property type="molecule type" value="Genomic_DNA"/>
</dbReference>
<feature type="region of interest" description="Disordered" evidence="2">
    <location>
        <begin position="35"/>
        <end position="115"/>
    </location>
</feature>
<dbReference type="Gene3D" id="6.10.250.3150">
    <property type="match status" value="1"/>
</dbReference>
<evidence type="ECO:0000313" key="4">
    <source>
        <dbReference type="EMBL" id="SDM65957.1"/>
    </source>
</evidence>
<keyword evidence="5" id="KW-1185">Reference proteome</keyword>
<feature type="domain" description="M23ase beta-sheet core" evidence="3">
    <location>
        <begin position="444"/>
        <end position="535"/>
    </location>
</feature>
<protein>
    <submittedName>
        <fullName evidence="4">Septal ring factor EnvC, activator of murein hydrolases AmiA and AmiB</fullName>
    </submittedName>
</protein>
<dbReference type="Pfam" id="PF01551">
    <property type="entry name" value="Peptidase_M23"/>
    <property type="match status" value="1"/>
</dbReference>
<keyword evidence="1" id="KW-0732">Signal</keyword>
<feature type="compositionally biased region" description="Basic and acidic residues" evidence="2">
    <location>
        <begin position="60"/>
        <end position="79"/>
    </location>
</feature>
<feature type="region of interest" description="Disordered" evidence="2">
    <location>
        <begin position="336"/>
        <end position="414"/>
    </location>
</feature>
<reference evidence="4 5" key="1">
    <citation type="submission" date="2016-10" db="EMBL/GenBank/DDBJ databases">
        <authorList>
            <person name="de Groot N.N."/>
        </authorList>
    </citation>
    <scope>NUCLEOTIDE SEQUENCE [LARGE SCALE GENOMIC DNA]</scope>
    <source>
        <strain evidence="4 5">DSM 21668</strain>
    </source>
</reference>
<dbReference type="PANTHER" id="PTHR21666:SF289">
    <property type="entry name" value="L-ALA--D-GLU ENDOPEPTIDASE"/>
    <property type="match status" value="1"/>
</dbReference>
<dbReference type="InterPro" id="IPR016047">
    <property type="entry name" value="M23ase_b-sheet_dom"/>
</dbReference>
<dbReference type="SUPFAM" id="SSF51261">
    <property type="entry name" value="Duplicated hybrid motif"/>
    <property type="match status" value="1"/>
</dbReference>
<dbReference type="InterPro" id="IPR011055">
    <property type="entry name" value="Dup_hybrid_motif"/>
</dbReference>
<dbReference type="OrthoDB" id="9815884at2"/>
<gene>
    <name evidence="4" type="ORF">SAMN04488090_3928</name>
</gene>
<name>A0A1G9V1P0_9BACT</name>
<dbReference type="Proteomes" id="UP000198901">
    <property type="component" value="Unassembled WGS sequence"/>
</dbReference>
<evidence type="ECO:0000256" key="1">
    <source>
        <dbReference type="ARBA" id="ARBA00022729"/>
    </source>
</evidence>
<proteinExistence type="predicted"/>
<feature type="compositionally biased region" description="Low complexity" evidence="2">
    <location>
        <begin position="388"/>
        <end position="414"/>
    </location>
</feature>
<dbReference type="InterPro" id="IPR050570">
    <property type="entry name" value="Cell_wall_metabolism_enzyme"/>
</dbReference>
<dbReference type="RefSeq" id="WP_143011162.1">
    <property type="nucleotide sequence ID" value="NZ_FNGS01000008.1"/>
</dbReference>
<evidence type="ECO:0000259" key="3">
    <source>
        <dbReference type="Pfam" id="PF01551"/>
    </source>
</evidence>